<reference evidence="3" key="1">
    <citation type="submission" date="2023-07" db="EMBL/GenBank/DDBJ databases">
        <title>Novel species isolated from saline lakes on Tibetan Plateau.</title>
        <authorList>
            <person name="Lu H."/>
        </authorList>
    </citation>
    <scope>NUCLEOTIDE SEQUENCE [LARGE SCALE GENOMIC DNA]</scope>
    <source>
        <strain evidence="3">CAK8W</strain>
    </source>
</reference>
<dbReference type="CDD" id="cd03801">
    <property type="entry name" value="GT4_PimA-like"/>
    <property type="match status" value="1"/>
</dbReference>
<evidence type="ECO:0000313" key="2">
    <source>
        <dbReference type="EMBL" id="MBZ9779418.1"/>
    </source>
</evidence>
<proteinExistence type="predicted"/>
<gene>
    <name evidence="2" type="ORF">LB452_10845</name>
</gene>
<dbReference type="SUPFAM" id="SSF53756">
    <property type="entry name" value="UDP-Glycosyltransferase/glycogen phosphorylase"/>
    <property type="match status" value="1"/>
</dbReference>
<comment type="caution">
    <text evidence="2">The sequence shown here is derived from an EMBL/GenBank/DDBJ whole genome shotgun (WGS) entry which is preliminary data.</text>
</comment>
<dbReference type="Pfam" id="PF00534">
    <property type="entry name" value="Glycos_transf_1"/>
    <property type="match status" value="1"/>
</dbReference>
<evidence type="ECO:0000313" key="3">
    <source>
        <dbReference type="Proteomes" id="UP001199314"/>
    </source>
</evidence>
<dbReference type="EMBL" id="JAIQZE010000012">
    <property type="protein sequence ID" value="MBZ9779418.1"/>
    <property type="molecule type" value="Genomic_DNA"/>
</dbReference>
<dbReference type="PANTHER" id="PTHR45947:SF3">
    <property type="entry name" value="SULFOQUINOVOSYL TRANSFERASE SQD2"/>
    <property type="match status" value="1"/>
</dbReference>
<dbReference type="RefSeq" id="WP_224461756.1">
    <property type="nucleotide sequence ID" value="NZ_JAIQZE010000012.1"/>
</dbReference>
<dbReference type="InterPro" id="IPR001296">
    <property type="entry name" value="Glyco_trans_1"/>
</dbReference>
<feature type="domain" description="Glycosyl transferase family 1" evidence="1">
    <location>
        <begin position="191"/>
        <end position="339"/>
    </location>
</feature>
<organism evidence="2 3">
    <name type="scientific">Psychroflexus longus</name>
    <dbReference type="NCBI Taxonomy" id="2873596"/>
    <lineage>
        <taxon>Bacteria</taxon>
        <taxon>Pseudomonadati</taxon>
        <taxon>Bacteroidota</taxon>
        <taxon>Flavobacteriia</taxon>
        <taxon>Flavobacteriales</taxon>
        <taxon>Flavobacteriaceae</taxon>
        <taxon>Psychroflexus</taxon>
    </lineage>
</organism>
<evidence type="ECO:0000259" key="1">
    <source>
        <dbReference type="Pfam" id="PF00534"/>
    </source>
</evidence>
<dbReference type="InterPro" id="IPR050194">
    <property type="entry name" value="Glycosyltransferase_grp1"/>
</dbReference>
<accession>A0ABS7XLS8</accession>
<dbReference type="PANTHER" id="PTHR45947">
    <property type="entry name" value="SULFOQUINOVOSYL TRANSFERASE SQD2"/>
    <property type="match status" value="1"/>
</dbReference>
<keyword evidence="3" id="KW-1185">Reference proteome</keyword>
<name>A0ABS7XLS8_9FLAO</name>
<dbReference type="Proteomes" id="UP001199314">
    <property type="component" value="Unassembled WGS sequence"/>
</dbReference>
<protein>
    <submittedName>
        <fullName evidence="2">Glycosyltransferase</fullName>
    </submittedName>
</protein>
<sequence length="380" mass="43075">MTLCIISHTEHYQDENGIIKAWGSTVTEINHLLGIFDRIIHVAPLHEGQPPKSSLAYADTENIIFIPLKPSGGKGLRKLSIGFTALSNLRQIQKGIQKADIIHFRAPTGMGLYVLPYLKWFTAKPYWVKYAGNWVDPEMPLGNRLQKQWLQNYIELETQVTYNGNWETKPQFLSFDNPCFTKETYTQAKSAINQKSNPKDQGWTLCFVGALNEHKGVPLILEALKKLPEHIQVKTIHFVGDGPERAKYEELAQQLKMDIYFHGFLPKPEVHDILAQSDALVLPSKSEGFPKVVGEAMAFGCVPIVSKVSCIEDYITNGDNGFLLKELSAKALVQSLLQLSGFTNSELNELRLKNYTFAQRFTYAYYNKALKEKILNVRLR</sequence>
<dbReference type="Gene3D" id="3.40.50.2000">
    <property type="entry name" value="Glycogen Phosphorylase B"/>
    <property type="match status" value="2"/>
</dbReference>